<evidence type="ECO:0000256" key="5">
    <source>
        <dbReference type="ARBA" id="ARBA00023002"/>
    </source>
</evidence>
<evidence type="ECO:0000256" key="3">
    <source>
        <dbReference type="ARBA" id="ARBA00022723"/>
    </source>
</evidence>
<dbReference type="InterPro" id="IPR013154">
    <property type="entry name" value="ADH-like_N"/>
</dbReference>
<dbReference type="Pfam" id="PF08240">
    <property type="entry name" value="ADH_N"/>
    <property type="match status" value="1"/>
</dbReference>
<dbReference type="InterPro" id="IPR020843">
    <property type="entry name" value="ER"/>
</dbReference>
<name>A0A930UWG0_9ACTN</name>
<dbReference type="AlphaFoldDB" id="A0A930UWG0"/>
<evidence type="ECO:0000313" key="9">
    <source>
        <dbReference type="Proteomes" id="UP000656804"/>
    </source>
</evidence>
<dbReference type="SUPFAM" id="SSF51735">
    <property type="entry name" value="NAD(P)-binding Rossmann-fold domains"/>
    <property type="match status" value="1"/>
</dbReference>
<feature type="domain" description="Enoyl reductase (ER)" evidence="7">
    <location>
        <begin position="12"/>
        <end position="365"/>
    </location>
</feature>
<dbReference type="Gene3D" id="3.40.50.720">
    <property type="entry name" value="NAD(P)-binding Rossmann-like Domain"/>
    <property type="match status" value="1"/>
</dbReference>
<dbReference type="Proteomes" id="UP000656804">
    <property type="component" value="Unassembled WGS sequence"/>
</dbReference>
<evidence type="ECO:0000256" key="2">
    <source>
        <dbReference type="ARBA" id="ARBA00008072"/>
    </source>
</evidence>
<evidence type="ECO:0000256" key="6">
    <source>
        <dbReference type="RuleBase" id="RU361277"/>
    </source>
</evidence>
<protein>
    <submittedName>
        <fullName evidence="8">NAD(P)-dependent alcohol dehydrogenase</fullName>
    </submittedName>
</protein>
<evidence type="ECO:0000259" key="7">
    <source>
        <dbReference type="SMART" id="SM00829"/>
    </source>
</evidence>
<keyword evidence="5" id="KW-0560">Oxidoreductase</keyword>
<keyword evidence="9" id="KW-1185">Reference proteome</keyword>
<dbReference type="GO" id="GO:0008270">
    <property type="term" value="F:zinc ion binding"/>
    <property type="evidence" value="ECO:0007669"/>
    <property type="project" value="InterPro"/>
</dbReference>
<gene>
    <name evidence="8" type="ORF">ISG29_06875</name>
</gene>
<sequence length="367" mass="38236">MKTEAFVVDSQGGDFRLTEVELDDPRDDEVLVRVVATGLCHSDLTVKDYLPAEWFPRVFGHEGAGVVEKVGASVEGIDVGDQVVLSYRSCRACAACEAGHVSYCDQHLLLNHLGMRADGSQTVHLDGAPIFGSFFGQSSFARHALATADNCVVVDPEADLTLLAPFGCGFQTGAGTVLNVLDPLPSKDSLVVFGVGSVGLAAVAAGRAAGFETVVAVDTTDSRLEVATGWGAVAVNPGSLAEGESVVERVKQLTGGGASAAIDTTGIPEVVTQAQLATRAMGTIVAIGLGAEQYTVDALDLLQSGKVFRSSVEGDSDPLTFIPRLIAMRDAGDLPFDSLVTTYPATDIERAIADVTSGRVVKPVLVW</sequence>
<dbReference type="CDD" id="cd08278">
    <property type="entry name" value="benzyl_alcohol_DH"/>
    <property type="match status" value="1"/>
</dbReference>
<dbReference type="SMART" id="SM00829">
    <property type="entry name" value="PKS_ER"/>
    <property type="match status" value="1"/>
</dbReference>
<keyword evidence="4 6" id="KW-0862">Zinc</keyword>
<dbReference type="GO" id="GO:0016491">
    <property type="term" value="F:oxidoreductase activity"/>
    <property type="evidence" value="ECO:0007669"/>
    <property type="project" value="UniProtKB-KW"/>
</dbReference>
<keyword evidence="3 6" id="KW-0479">Metal-binding</keyword>
<dbReference type="PANTHER" id="PTHR43350">
    <property type="entry name" value="NAD-DEPENDENT ALCOHOL DEHYDROGENASE"/>
    <property type="match status" value="1"/>
</dbReference>
<evidence type="ECO:0000256" key="1">
    <source>
        <dbReference type="ARBA" id="ARBA00001947"/>
    </source>
</evidence>
<reference evidence="8" key="1">
    <citation type="submission" date="2020-11" db="EMBL/GenBank/DDBJ databases">
        <title>Nocardioides sp. CBS4Y-1, whole genome shotgun sequence.</title>
        <authorList>
            <person name="Tuo L."/>
        </authorList>
    </citation>
    <scope>NUCLEOTIDE SEQUENCE</scope>
    <source>
        <strain evidence="8">CBS4Y-1</strain>
    </source>
</reference>
<dbReference type="PROSITE" id="PS00059">
    <property type="entry name" value="ADH_ZINC"/>
    <property type="match status" value="1"/>
</dbReference>
<dbReference type="PANTHER" id="PTHR43350:SF17">
    <property type="entry name" value="NAD-DEPENDENT ALCOHOL DEHYDROGENASE"/>
    <property type="match status" value="1"/>
</dbReference>
<dbReference type="InterPro" id="IPR013149">
    <property type="entry name" value="ADH-like_C"/>
</dbReference>
<comment type="cofactor">
    <cofactor evidence="1 6">
        <name>Zn(2+)</name>
        <dbReference type="ChEBI" id="CHEBI:29105"/>
    </cofactor>
</comment>
<dbReference type="RefSeq" id="WP_194502624.1">
    <property type="nucleotide sequence ID" value="NZ_JADIVZ010000002.1"/>
</dbReference>
<comment type="caution">
    <text evidence="8">The sequence shown here is derived from an EMBL/GenBank/DDBJ whole genome shotgun (WGS) entry which is preliminary data.</text>
</comment>
<evidence type="ECO:0000313" key="8">
    <source>
        <dbReference type="EMBL" id="MBF4161411.1"/>
    </source>
</evidence>
<dbReference type="InterPro" id="IPR011032">
    <property type="entry name" value="GroES-like_sf"/>
</dbReference>
<dbReference type="InterPro" id="IPR036291">
    <property type="entry name" value="NAD(P)-bd_dom_sf"/>
</dbReference>
<dbReference type="InterPro" id="IPR002328">
    <property type="entry name" value="ADH_Zn_CS"/>
</dbReference>
<evidence type="ECO:0000256" key="4">
    <source>
        <dbReference type="ARBA" id="ARBA00022833"/>
    </source>
</evidence>
<proteinExistence type="inferred from homology"/>
<dbReference type="Pfam" id="PF00107">
    <property type="entry name" value="ADH_zinc_N"/>
    <property type="match status" value="1"/>
</dbReference>
<dbReference type="EMBL" id="JADIVZ010000002">
    <property type="protein sequence ID" value="MBF4161411.1"/>
    <property type="molecule type" value="Genomic_DNA"/>
</dbReference>
<organism evidence="8 9">
    <name type="scientific">Nocardioides acrostichi</name>
    <dbReference type="NCBI Taxonomy" id="2784339"/>
    <lineage>
        <taxon>Bacteria</taxon>
        <taxon>Bacillati</taxon>
        <taxon>Actinomycetota</taxon>
        <taxon>Actinomycetes</taxon>
        <taxon>Propionibacteriales</taxon>
        <taxon>Nocardioidaceae</taxon>
        <taxon>Nocardioides</taxon>
    </lineage>
</organism>
<comment type="similarity">
    <text evidence="2 6">Belongs to the zinc-containing alcohol dehydrogenase family.</text>
</comment>
<dbReference type="SUPFAM" id="SSF50129">
    <property type="entry name" value="GroES-like"/>
    <property type="match status" value="1"/>
</dbReference>
<dbReference type="Gene3D" id="3.90.180.10">
    <property type="entry name" value="Medium-chain alcohol dehydrogenases, catalytic domain"/>
    <property type="match status" value="1"/>
</dbReference>
<accession>A0A930UWG0</accession>